<name>A0A200QDR6_MACCD</name>
<dbReference type="InParanoid" id="A0A200QDR6"/>
<keyword evidence="3" id="KW-1185">Reference proteome</keyword>
<gene>
    <name evidence="2" type="ORF">BVC80_209g287</name>
</gene>
<dbReference type="OrthoDB" id="21204at2759"/>
<reference evidence="2 3" key="1">
    <citation type="journal article" date="2017" name="Mol. Plant">
        <title>The Genome of Medicinal Plant Macleaya cordata Provides New Insights into Benzylisoquinoline Alkaloids Metabolism.</title>
        <authorList>
            <person name="Liu X."/>
            <person name="Liu Y."/>
            <person name="Huang P."/>
            <person name="Ma Y."/>
            <person name="Qing Z."/>
            <person name="Tang Q."/>
            <person name="Cao H."/>
            <person name="Cheng P."/>
            <person name="Zheng Y."/>
            <person name="Yuan Z."/>
            <person name="Zhou Y."/>
            <person name="Liu J."/>
            <person name="Tang Z."/>
            <person name="Zhuo Y."/>
            <person name="Zhang Y."/>
            <person name="Yu L."/>
            <person name="Huang J."/>
            <person name="Yang P."/>
            <person name="Peng Q."/>
            <person name="Zhang J."/>
            <person name="Jiang W."/>
            <person name="Zhang Z."/>
            <person name="Lin K."/>
            <person name="Ro D.K."/>
            <person name="Chen X."/>
            <person name="Xiong X."/>
            <person name="Shang Y."/>
            <person name="Huang S."/>
            <person name="Zeng J."/>
        </authorList>
    </citation>
    <scope>NUCLEOTIDE SEQUENCE [LARGE SCALE GENOMIC DNA]</scope>
    <source>
        <strain evidence="3">cv. BLH2017</strain>
        <tissue evidence="2">Root</tissue>
    </source>
</reference>
<feature type="region of interest" description="Disordered" evidence="1">
    <location>
        <begin position="24"/>
        <end position="44"/>
    </location>
</feature>
<feature type="compositionally biased region" description="Low complexity" evidence="1">
    <location>
        <begin position="24"/>
        <end position="37"/>
    </location>
</feature>
<organism evidence="2 3">
    <name type="scientific">Macleaya cordata</name>
    <name type="common">Five-seeded plume-poppy</name>
    <name type="synonym">Bocconia cordata</name>
    <dbReference type="NCBI Taxonomy" id="56857"/>
    <lineage>
        <taxon>Eukaryota</taxon>
        <taxon>Viridiplantae</taxon>
        <taxon>Streptophyta</taxon>
        <taxon>Embryophyta</taxon>
        <taxon>Tracheophyta</taxon>
        <taxon>Spermatophyta</taxon>
        <taxon>Magnoliopsida</taxon>
        <taxon>Ranunculales</taxon>
        <taxon>Papaveraceae</taxon>
        <taxon>Papaveroideae</taxon>
        <taxon>Macleaya</taxon>
    </lineage>
</organism>
<dbReference type="EMBL" id="MVGT01002328">
    <property type="protein sequence ID" value="OVA08545.1"/>
    <property type="molecule type" value="Genomic_DNA"/>
</dbReference>
<evidence type="ECO:0000313" key="3">
    <source>
        <dbReference type="Proteomes" id="UP000195402"/>
    </source>
</evidence>
<proteinExistence type="predicted"/>
<accession>A0A200QDR6</accession>
<evidence type="ECO:0000313" key="2">
    <source>
        <dbReference type="EMBL" id="OVA08545.1"/>
    </source>
</evidence>
<protein>
    <submittedName>
        <fullName evidence="2">Uncharacterized protein</fullName>
    </submittedName>
</protein>
<dbReference type="AlphaFoldDB" id="A0A200QDR6"/>
<dbReference type="Proteomes" id="UP000195402">
    <property type="component" value="Unassembled WGS sequence"/>
</dbReference>
<comment type="caution">
    <text evidence="2">The sequence shown here is derived from an EMBL/GenBank/DDBJ whole genome shotgun (WGS) entry which is preliminary data.</text>
</comment>
<evidence type="ECO:0000256" key="1">
    <source>
        <dbReference type="SAM" id="MobiDB-lite"/>
    </source>
</evidence>
<sequence length="96" mass="10408">MSMTYSFDECFDLDFAMTMVMDNTSSENSNTTTTTTTPDDDSALISDMPTVAIVDMCSICMGGPETGDEADITLARFAVAVLPSDPDNPDDRYTPR</sequence>